<organism evidence="1 2">
    <name type="scientific">Prunus dulcis</name>
    <name type="common">Almond</name>
    <name type="synonym">Amygdalus dulcis</name>
    <dbReference type="NCBI Taxonomy" id="3755"/>
    <lineage>
        <taxon>Eukaryota</taxon>
        <taxon>Viridiplantae</taxon>
        <taxon>Streptophyta</taxon>
        <taxon>Embryophyta</taxon>
        <taxon>Tracheophyta</taxon>
        <taxon>Spermatophyta</taxon>
        <taxon>Magnoliopsida</taxon>
        <taxon>eudicotyledons</taxon>
        <taxon>Gunneridae</taxon>
        <taxon>Pentapetalae</taxon>
        <taxon>rosids</taxon>
        <taxon>fabids</taxon>
        <taxon>Rosales</taxon>
        <taxon>Rosaceae</taxon>
        <taxon>Amygdaloideae</taxon>
        <taxon>Amygdaleae</taxon>
        <taxon>Prunus</taxon>
    </lineage>
</organism>
<dbReference type="EMBL" id="JAJFAZ020000001">
    <property type="protein sequence ID" value="KAI5353111.1"/>
    <property type="molecule type" value="Genomic_DNA"/>
</dbReference>
<dbReference type="AlphaFoldDB" id="A0AAD4ZRZ3"/>
<gene>
    <name evidence="1" type="ORF">L3X38_006003</name>
</gene>
<protein>
    <submittedName>
        <fullName evidence="1">Uncharacterized protein</fullName>
    </submittedName>
</protein>
<reference evidence="1 2" key="1">
    <citation type="journal article" date="2022" name="G3 (Bethesda)">
        <title>Whole-genome sequence and methylome profiling of the almond [Prunus dulcis (Mill.) D.A. Webb] cultivar 'Nonpareil'.</title>
        <authorList>
            <person name="D'Amico-Willman K.M."/>
            <person name="Ouma W.Z."/>
            <person name="Meulia T."/>
            <person name="Sideli G.M."/>
            <person name="Gradziel T.M."/>
            <person name="Fresnedo-Ramirez J."/>
        </authorList>
    </citation>
    <scope>NUCLEOTIDE SEQUENCE [LARGE SCALE GENOMIC DNA]</scope>
    <source>
        <strain evidence="1">Clone GOH B32 T37-40</strain>
    </source>
</reference>
<comment type="caution">
    <text evidence="1">The sequence shown here is derived from an EMBL/GenBank/DDBJ whole genome shotgun (WGS) entry which is preliminary data.</text>
</comment>
<evidence type="ECO:0000313" key="1">
    <source>
        <dbReference type="EMBL" id="KAI5353111.1"/>
    </source>
</evidence>
<proteinExistence type="predicted"/>
<dbReference type="Proteomes" id="UP001054821">
    <property type="component" value="Chromosome 1"/>
</dbReference>
<accession>A0AAD4ZRZ3</accession>
<name>A0AAD4ZRZ3_PRUDU</name>
<evidence type="ECO:0000313" key="2">
    <source>
        <dbReference type="Proteomes" id="UP001054821"/>
    </source>
</evidence>
<sequence>MPSKHEAFWELTGFGVMGTRKLSELGARAIPGRVTHWEVARVPRNKTVKAERGAQSGQYHATAEPIPECDINHAGYMVFGTLRYGLCHDIGLESKNTTNPVVDRRVVMYPAQSKKQGFVSRSSTEAEYRALAHASAEVV</sequence>
<keyword evidence="2" id="KW-1185">Reference proteome</keyword>